<dbReference type="AlphaFoldDB" id="A0A9P4ISW2"/>
<organism evidence="4 5">
    <name type="scientific">Rhizodiscina lignyota</name>
    <dbReference type="NCBI Taxonomy" id="1504668"/>
    <lineage>
        <taxon>Eukaryota</taxon>
        <taxon>Fungi</taxon>
        <taxon>Dikarya</taxon>
        <taxon>Ascomycota</taxon>
        <taxon>Pezizomycotina</taxon>
        <taxon>Dothideomycetes</taxon>
        <taxon>Pleosporomycetidae</taxon>
        <taxon>Aulographales</taxon>
        <taxon>Rhizodiscinaceae</taxon>
        <taxon>Rhizodiscina</taxon>
    </lineage>
</organism>
<dbReference type="OrthoDB" id="5560525at2759"/>
<feature type="compositionally biased region" description="Polar residues" evidence="2">
    <location>
        <begin position="135"/>
        <end position="144"/>
    </location>
</feature>
<dbReference type="InterPro" id="IPR009449">
    <property type="entry name" value="Sec2_N"/>
</dbReference>
<feature type="region of interest" description="Disordered" evidence="2">
    <location>
        <begin position="1"/>
        <end position="23"/>
    </location>
</feature>
<dbReference type="SUPFAM" id="SSF144284">
    <property type="entry name" value="Sec2 N-terminal region"/>
    <property type="match status" value="1"/>
</dbReference>
<evidence type="ECO:0000256" key="1">
    <source>
        <dbReference type="ARBA" id="ARBA00023054"/>
    </source>
</evidence>
<keyword evidence="5" id="KW-1185">Reference proteome</keyword>
<dbReference type="PANTHER" id="PTHR14430">
    <property type="entry name" value="RABIN3-RELATED"/>
    <property type="match status" value="1"/>
</dbReference>
<evidence type="ECO:0000313" key="4">
    <source>
        <dbReference type="EMBL" id="KAF2104775.1"/>
    </source>
</evidence>
<accession>A0A9P4ISW2</accession>
<dbReference type="EMBL" id="ML978121">
    <property type="protein sequence ID" value="KAF2104775.1"/>
    <property type="molecule type" value="Genomic_DNA"/>
</dbReference>
<dbReference type="GO" id="GO:0006887">
    <property type="term" value="P:exocytosis"/>
    <property type="evidence" value="ECO:0007669"/>
    <property type="project" value="TreeGrafter"/>
</dbReference>
<feature type="domain" description="GDP/GTP exchange factor Sec2 N-terminal" evidence="3">
    <location>
        <begin position="149"/>
        <end position="224"/>
    </location>
</feature>
<keyword evidence="1" id="KW-0175">Coiled coil</keyword>
<feature type="compositionally biased region" description="Polar residues" evidence="2">
    <location>
        <begin position="82"/>
        <end position="101"/>
    </location>
</feature>
<evidence type="ECO:0000259" key="3">
    <source>
        <dbReference type="Pfam" id="PF06428"/>
    </source>
</evidence>
<dbReference type="PANTHER" id="PTHR14430:SF4">
    <property type="entry name" value="GDP_GTP EXCHANGE FACTOR SEC2 N-TERMINAL DOMAIN-CONTAINING PROTEIN"/>
    <property type="match status" value="1"/>
</dbReference>
<protein>
    <recommendedName>
        <fullName evidence="3">GDP/GTP exchange factor Sec2 N-terminal domain-containing protein</fullName>
    </recommendedName>
</protein>
<gene>
    <name evidence="4" type="ORF">NA57DRAFT_51579</name>
</gene>
<reference evidence="4" key="1">
    <citation type="journal article" date="2020" name="Stud. Mycol.">
        <title>101 Dothideomycetes genomes: a test case for predicting lifestyles and emergence of pathogens.</title>
        <authorList>
            <person name="Haridas S."/>
            <person name="Albert R."/>
            <person name="Binder M."/>
            <person name="Bloem J."/>
            <person name="Labutti K."/>
            <person name="Salamov A."/>
            <person name="Andreopoulos B."/>
            <person name="Baker S."/>
            <person name="Barry K."/>
            <person name="Bills G."/>
            <person name="Bluhm B."/>
            <person name="Cannon C."/>
            <person name="Castanera R."/>
            <person name="Culley D."/>
            <person name="Daum C."/>
            <person name="Ezra D."/>
            <person name="Gonzalez J."/>
            <person name="Henrissat B."/>
            <person name="Kuo A."/>
            <person name="Liang C."/>
            <person name="Lipzen A."/>
            <person name="Lutzoni F."/>
            <person name="Magnuson J."/>
            <person name="Mondo S."/>
            <person name="Nolan M."/>
            <person name="Ohm R."/>
            <person name="Pangilinan J."/>
            <person name="Park H.-J."/>
            <person name="Ramirez L."/>
            <person name="Alfaro M."/>
            <person name="Sun H."/>
            <person name="Tritt A."/>
            <person name="Yoshinaga Y."/>
            <person name="Zwiers L.-H."/>
            <person name="Turgeon B."/>
            <person name="Goodwin S."/>
            <person name="Spatafora J."/>
            <person name="Crous P."/>
            <person name="Grigoriev I."/>
        </authorList>
    </citation>
    <scope>NUCLEOTIDE SEQUENCE</scope>
    <source>
        <strain evidence="4">CBS 133067</strain>
    </source>
</reference>
<evidence type="ECO:0000313" key="5">
    <source>
        <dbReference type="Proteomes" id="UP000799772"/>
    </source>
</evidence>
<evidence type="ECO:0000256" key="2">
    <source>
        <dbReference type="SAM" id="MobiDB-lite"/>
    </source>
</evidence>
<dbReference type="Proteomes" id="UP000799772">
    <property type="component" value="Unassembled WGS sequence"/>
</dbReference>
<feature type="compositionally biased region" description="Polar residues" evidence="2">
    <location>
        <begin position="118"/>
        <end position="127"/>
    </location>
</feature>
<dbReference type="Pfam" id="PF06428">
    <property type="entry name" value="Sec2p"/>
    <property type="match status" value="1"/>
</dbReference>
<dbReference type="Gene3D" id="6.10.140.910">
    <property type="match status" value="1"/>
</dbReference>
<dbReference type="GO" id="GO:0051286">
    <property type="term" value="C:cell tip"/>
    <property type="evidence" value="ECO:0007669"/>
    <property type="project" value="TreeGrafter"/>
</dbReference>
<sequence length="238" mass="26033">MSTVTTAYARPVEVSSGSPPPLSSACSNCGAPYSLAPERLPKDAQRRIAELEAQVKILTDKATAAVDKLADYEDELRRLKSKQSARGSINNLVTSSDTNLLGSVGQDADGAQEPSRPPTQSRFSSLLGSRKASPANGNSSSRPTSVREVELQEALQRELEARQQAETKVTQMSGELEELSAQLFQQANEMVATERKARAKLEERVEVLEKRDGDKRKRLERLESAVKRIERVNGLLKG</sequence>
<dbReference type="GO" id="GO:0005085">
    <property type="term" value="F:guanyl-nucleotide exchange factor activity"/>
    <property type="evidence" value="ECO:0007669"/>
    <property type="project" value="InterPro"/>
</dbReference>
<name>A0A9P4ISW2_9PEZI</name>
<proteinExistence type="predicted"/>
<dbReference type="InterPro" id="IPR040351">
    <property type="entry name" value="RAB3IL/RAB3IP/Sec2"/>
</dbReference>
<dbReference type="GO" id="GO:0070319">
    <property type="term" value="C:Golgi to plasma membrane transport vesicle"/>
    <property type="evidence" value="ECO:0007669"/>
    <property type="project" value="TreeGrafter"/>
</dbReference>
<feature type="region of interest" description="Disordered" evidence="2">
    <location>
        <begin position="80"/>
        <end position="151"/>
    </location>
</feature>
<comment type="caution">
    <text evidence="4">The sequence shown here is derived from an EMBL/GenBank/DDBJ whole genome shotgun (WGS) entry which is preliminary data.</text>
</comment>